<proteinExistence type="predicted"/>
<dbReference type="AlphaFoldDB" id="X1QTX9"/>
<dbReference type="PANTHER" id="PTHR37945">
    <property type="entry name" value="EXTRACELLULAR TUNGSTATE BINDING PROTEIN"/>
    <property type="match status" value="1"/>
</dbReference>
<organism evidence="2">
    <name type="scientific">marine sediment metagenome</name>
    <dbReference type="NCBI Taxonomy" id="412755"/>
    <lineage>
        <taxon>unclassified sequences</taxon>
        <taxon>metagenomes</taxon>
        <taxon>ecological metagenomes</taxon>
    </lineage>
</organism>
<feature type="non-terminal residue" evidence="2">
    <location>
        <position position="1"/>
    </location>
</feature>
<dbReference type="SUPFAM" id="SSF53850">
    <property type="entry name" value="Periplasmic binding protein-like II"/>
    <property type="match status" value="1"/>
</dbReference>
<name>X1QTX9_9ZZZZ</name>
<comment type="caution">
    <text evidence="2">The sequence shown here is derived from an EMBL/GenBank/DDBJ whole genome shotgun (WGS) entry which is preliminary data.</text>
</comment>
<accession>X1QTX9</accession>
<reference evidence="2" key="1">
    <citation type="journal article" date="2014" name="Front. Microbiol.">
        <title>High frequency of phylogenetically diverse reductive dehalogenase-homologous genes in deep subseafloor sedimentary metagenomes.</title>
        <authorList>
            <person name="Kawai M."/>
            <person name="Futagami T."/>
            <person name="Toyoda A."/>
            <person name="Takaki Y."/>
            <person name="Nishi S."/>
            <person name="Hori S."/>
            <person name="Arai W."/>
            <person name="Tsubouchi T."/>
            <person name="Morono Y."/>
            <person name="Uchiyama I."/>
            <person name="Ito T."/>
            <person name="Fujiyama A."/>
            <person name="Inagaki F."/>
            <person name="Takami H."/>
        </authorList>
    </citation>
    <scope>NUCLEOTIDE SEQUENCE</scope>
    <source>
        <strain evidence="2">Expedition CK06-06</strain>
    </source>
</reference>
<dbReference type="PANTHER" id="PTHR37945:SF1">
    <property type="entry name" value="EXTRACELLULAR TUNGSTATE BINDING PROTEIN"/>
    <property type="match status" value="1"/>
</dbReference>
<evidence type="ECO:0000259" key="1">
    <source>
        <dbReference type="Pfam" id="PF12849"/>
    </source>
</evidence>
<dbReference type="Pfam" id="PF12849">
    <property type="entry name" value="PBP_like_2"/>
    <property type="match status" value="1"/>
</dbReference>
<protein>
    <recommendedName>
        <fullName evidence="1">PBP domain-containing protein</fullName>
    </recommendedName>
</protein>
<gene>
    <name evidence="2" type="ORF">S12H4_03578</name>
</gene>
<dbReference type="InterPro" id="IPR024370">
    <property type="entry name" value="PBP_domain"/>
</dbReference>
<dbReference type="EMBL" id="BARW01001023">
    <property type="protein sequence ID" value="GAI71718.1"/>
    <property type="molecule type" value="Genomic_DNA"/>
</dbReference>
<dbReference type="InterPro" id="IPR052738">
    <property type="entry name" value="ABC-Tungstate_binding"/>
</dbReference>
<feature type="domain" description="PBP" evidence="1">
    <location>
        <begin position="3"/>
        <end position="155"/>
    </location>
</feature>
<evidence type="ECO:0000313" key="2">
    <source>
        <dbReference type="EMBL" id="GAI71718.1"/>
    </source>
</evidence>
<sequence length="184" mass="20224">ERVPFTYNYFLIVGPPNDPVGIKGLSPEEAFTRLMETGTGRFVSRGDGSGTHTKEKAIWKQAGYDYEAVRVAGVWFIESGRGMGPTLLLASEKQAYTLSDMGTFLAYRGKLDLVPIVDKGAILLNIYSVIAINPEKHPKTNIDMANNLIDFLTSPDIQELISNYSVEEFGMPLFIPCAGTEPEA</sequence>
<dbReference type="Gene3D" id="3.40.190.10">
    <property type="entry name" value="Periplasmic binding protein-like II"/>
    <property type="match status" value="1"/>
</dbReference>